<feature type="compositionally biased region" description="Basic residues" evidence="1">
    <location>
        <begin position="92"/>
        <end position="107"/>
    </location>
</feature>
<sequence length="107" mass="11915">MRFTGWKLVDEKTKANYMAIVEQICDAVKKDIGDEPSQHIEESAQQTETVSDKDIETARDNLDAVEVPASSLLASVLAEDKDHPVTLAPKPLARKKRRAKRKVKVTA</sequence>
<comment type="caution">
    <text evidence="2">The sequence shown here is derived from an EMBL/GenBank/DDBJ whole genome shotgun (WGS) entry which is preliminary data.</text>
</comment>
<accession>A0A0F9B2J0</accession>
<feature type="region of interest" description="Disordered" evidence="1">
    <location>
        <begin position="87"/>
        <end position="107"/>
    </location>
</feature>
<gene>
    <name evidence="2" type="ORF">LCGC14_2501430</name>
</gene>
<protein>
    <submittedName>
        <fullName evidence="2">Uncharacterized protein</fullName>
    </submittedName>
</protein>
<name>A0A0F9B2J0_9ZZZZ</name>
<organism evidence="2">
    <name type="scientific">marine sediment metagenome</name>
    <dbReference type="NCBI Taxonomy" id="412755"/>
    <lineage>
        <taxon>unclassified sequences</taxon>
        <taxon>metagenomes</taxon>
        <taxon>ecological metagenomes</taxon>
    </lineage>
</organism>
<dbReference type="AlphaFoldDB" id="A0A0F9B2J0"/>
<reference evidence="2" key="1">
    <citation type="journal article" date="2015" name="Nature">
        <title>Complex archaea that bridge the gap between prokaryotes and eukaryotes.</title>
        <authorList>
            <person name="Spang A."/>
            <person name="Saw J.H."/>
            <person name="Jorgensen S.L."/>
            <person name="Zaremba-Niedzwiedzka K."/>
            <person name="Martijn J."/>
            <person name="Lind A.E."/>
            <person name="van Eijk R."/>
            <person name="Schleper C."/>
            <person name="Guy L."/>
            <person name="Ettema T.J."/>
        </authorList>
    </citation>
    <scope>NUCLEOTIDE SEQUENCE</scope>
</reference>
<evidence type="ECO:0000256" key="1">
    <source>
        <dbReference type="SAM" id="MobiDB-lite"/>
    </source>
</evidence>
<proteinExistence type="predicted"/>
<dbReference type="EMBL" id="LAZR01039900">
    <property type="protein sequence ID" value="KKL15855.1"/>
    <property type="molecule type" value="Genomic_DNA"/>
</dbReference>
<evidence type="ECO:0000313" key="2">
    <source>
        <dbReference type="EMBL" id="KKL15855.1"/>
    </source>
</evidence>